<proteinExistence type="predicted"/>
<evidence type="ECO:0000313" key="1">
    <source>
        <dbReference type="EMBL" id="KAF2626962.1"/>
    </source>
</evidence>
<evidence type="ECO:0000313" key="2">
    <source>
        <dbReference type="Proteomes" id="UP000799754"/>
    </source>
</evidence>
<gene>
    <name evidence="1" type="ORF">BU25DRAFT_431947</name>
</gene>
<accession>A0ACB6S1F1</accession>
<dbReference type="Proteomes" id="UP000799754">
    <property type="component" value="Unassembled WGS sequence"/>
</dbReference>
<dbReference type="EMBL" id="MU006719">
    <property type="protein sequence ID" value="KAF2626962.1"/>
    <property type="molecule type" value="Genomic_DNA"/>
</dbReference>
<protein>
    <submittedName>
        <fullName evidence="1">Uncharacterized protein</fullName>
    </submittedName>
</protein>
<keyword evidence="2" id="KW-1185">Reference proteome</keyword>
<name>A0ACB6S1F1_9PLEO</name>
<reference evidence="1" key="1">
    <citation type="journal article" date="2020" name="Stud. Mycol.">
        <title>101 Dothideomycetes genomes: a test case for predicting lifestyles and emergence of pathogens.</title>
        <authorList>
            <person name="Haridas S."/>
            <person name="Albert R."/>
            <person name="Binder M."/>
            <person name="Bloem J."/>
            <person name="Labutti K."/>
            <person name="Salamov A."/>
            <person name="Andreopoulos B."/>
            <person name="Baker S."/>
            <person name="Barry K."/>
            <person name="Bills G."/>
            <person name="Bluhm B."/>
            <person name="Cannon C."/>
            <person name="Castanera R."/>
            <person name="Culley D."/>
            <person name="Daum C."/>
            <person name="Ezra D."/>
            <person name="Gonzalez J."/>
            <person name="Henrissat B."/>
            <person name="Kuo A."/>
            <person name="Liang C."/>
            <person name="Lipzen A."/>
            <person name="Lutzoni F."/>
            <person name="Magnuson J."/>
            <person name="Mondo S."/>
            <person name="Nolan M."/>
            <person name="Ohm R."/>
            <person name="Pangilinan J."/>
            <person name="Park H.-J."/>
            <person name="Ramirez L."/>
            <person name="Alfaro M."/>
            <person name="Sun H."/>
            <person name="Tritt A."/>
            <person name="Yoshinaga Y."/>
            <person name="Zwiers L.-H."/>
            <person name="Turgeon B."/>
            <person name="Goodwin S."/>
            <person name="Spatafora J."/>
            <person name="Crous P."/>
            <person name="Grigoriev I."/>
        </authorList>
    </citation>
    <scope>NUCLEOTIDE SEQUENCE</scope>
    <source>
        <strain evidence="1">CBS 525.71</strain>
    </source>
</reference>
<sequence length="154" mass="16060">MSTTPIHSTGRGGAGNIGRDDTVYADGAITREGPQGESTANEFSTGRGGAGNIGKSPRLGPQVVDSSRRSTDVVPELATREPQEEFHTGRGGAGNVYKEKHGGHTKSPDRQGLGDKIKHALHLDKDKKHESSPLAQDTTVLHGDTIAGGAGDTR</sequence>
<comment type="caution">
    <text evidence="1">The sequence shown here is derived from an EMBL/GenBank/DDBJ whole genome shotgun (WGS) entry which is preliminary data.</text>
</comment>
<organism evidence="1 2">
    <name type="scientific">Macroventuria anomochaeta</name>
    <dbReference type="NCBI Taxonomy" id="301207"/>
    <lineage>
        <taxon>Eukaryota</taxon>
        <taxon>Fungi</taxon>
        <taxon>Dikarya</taxon>
        <taxon>Ascomycota</taxon>
        <taxon>Pezizomycotina</taxon>
        <taxon>Dothideomycetes</taxon>
        <taxon>Pleosporomycetidae</taxon>
        <taxon>Pleosporales</taxon>
        <taxon>Pleosporineae</taxon>
        <taxon>Didymellaceae</taxon>
        <taxon>Macroventuria</taxon>
    </lineage>
</organism>